<organism evidence="2 3">
    <name type="scientific">Natrarchaeobius chitinivorans</name>
    <dbReference type="NCBI Taxonomy" id="1679083"/>
    <lineage>
        <taxon>Archaea</taxon>
        <taxon>Methanobacteriati</taxon>
        <taxon>Methanobacteriota</taxon>
        <taxon>Stenosarchaea group</taxon>
        <taxon>Halobacteria</taxon>
        <taxon>Halobacteriales</taxon>
        <taxon>Natrialbaceae</taxon>
        <taxon>Natrarchaeobius</taxon>
    </lineage>
</organism>
<evidence type="ECO:0000313" key="2">
    <source>
        <dbReference type="EMBL" id="RQH00293.1"/>
    </source>
</evidence>
<gene>
    <name evidence="2" type="ORF">EA472_10530</name>
</gene>
<evidence type="ECO:0000313" key="3">
    <source>
        <dbReference type="Proteomes" id="UP000281431"/>
    </source>
</evidence>
<sequence>MAGSPGRVGSSLFPRAGRPTVRLVSYDAESGRLEPGPMLPFVEPFCRADDELHDVELGSRYQLTSDNPHPQIDTHRTVDR</sequence>
<proteinExistence type="predicted"/>
<protein>
    <submittedName>
        <fullName evidence="2">Uncharacterized protein</fullName>
    </submittedName>
</protein>
<evidence type="ECO:0000256" key="1">
    <source>
        <dbReference type="SAM" id="MobiDB-lite"/>
    </source>
</evidence>
<feature type="region of interest" description="Disordered" evidence="1">
    <location>
        <begin position="58"/>
        <end position="80"/>
    </location>
</feature>
<keyword evidence="3" id="KW-1185">Reference proteome</keyword>
<dbReference type="EMBL" id="REFZ01000006">
    <property type="protein sequence ID" value="RQH00293.1"/>
    <property type="molecule type" value="Genomic_DNA"/>
</dbReference>
<reference evidence="2 3" key="1">
    <citation type="submission" date="2018-10" db="EMBL/GenBank/DDBJ databases">
        <title>Natrarchaeobius chitinivorans gen. nov., sp. nov., and Natrarchaeobius haloalkaliphilus sp. nov., alkaliphilic, chitin-utilizing haloarchaea from hypersaline alkaline lakes.</title>
        <authorList>
            <person name="Sorokin D.Y."/>
            <person name="Elcheninov A.G."/>
            <person name="Kostrikina N.A."/>
            <person name="Bale N.J."/>
            <person name="Sinninghe Damste J.S."/>
            <person name="Khijniak T.V."/>
            <person name="Kublanov I.V."/>
            <person name="Toshchakov S.V."/>
        </authorList>
    </citation>
    <scope>NUCLEOTIDE SEQUENCE [LARGE SCALE GENOMIC DNA]</scope>
    <source>
        <strain evidence="2 3">AArcht7</strain>
    </source>
</reference>
<dbReference type="Proteomes" id="UP000281431">
    <property type="component" value="Unassembled WGS sequence"/>
</dbReference>
<dbReference type="AlphaFoldDB" id="A0A3N6NLR8"/>
<accession>A0A3N6NLR8</accession>
<comment type="caution">
    <text evidence="2">The sequence shown here is derived from an EMBL/GenBank/DDBJ whole genome shotgun (WGS) entry which is preliminary data.</text>
</comment>
<name>A0A3N6NLR8_NATCH</name>